<keyword evidence="2" id="KW-1185">Reference proteome</keyword>
<protein>
    <submittedName>
        <fullName evidence="1">Uncharacterized protein</fullName>
    </submittedName>
</protein>
<accession>A0ACB8NS45</accession>
<dbReference type="EMBL" id="CM039170">
    <property type="protein sequence ID" value="KAH9800696.1"/>
    <property type="molecule type" value="Genomic_DNA"/>
</dbReference>
<reference evidence="2" key="1">
    <citation type="journal article" date="2023" name="Hortic. Res.">
        <title>A chromosome-level phased genome enabling allele-level studies in sweet orange: a case study on citrus Huanglongbing tolerance.</title>
        <authorList>
            <person name="Wu B."/>
            <person name="Yu Q."/>
            <person name="Deng Z."/>
            <person name="Duan Y."/>
            <person name="Luo F."/>
            <person name="Gmitter F. Jr."/>
        </authorList>
    </citation>
    <scope>NUCLEOTIDE SEQUENCE [LARGE SCALE GENOMIC DNA]</scope>
    <source>
        <strain evidence="2">cv. Valencia</strain>
    </source>
</reference>
<comment type="caution">
    <text evidence="1">The sequence shown here is derived from an EMBL/GenBank/DDBJ whole genome shotgun (WGS) entry which is preliminary data.</text>
</comment>
<name>A0ACB8NS45_CITSI</name>
<evidence type="ECO:0000313" key="1">
    <source>
        <dbReference type="EMBL" id="KAH9800696.1"/>
    </source>
</evidence>
<sequence length="93" mass="10280">MVRSSNLTLSFSSQTSIEEELKRESTVDVVTIVPSASQASCLVMFAYISGALGDTPHLSSFYIASKVLLDLPGVILIMFSVLWICWIFQCLWS</sequence>
<organism evidence="1 2">
    <name type="scientific">Citrus sinensis</name>
    <name type="common">Sweet orange</name>
    <name type="synonym">Citrus aurantium var. sinensis</name>
    <dbReference type="NCBI Taxonomy" id="2711"/>
    <lineage>
        <taxon>Eukaryota</taxon>
        <taxon>Viridiplantae</taxon>
        <taxon>Streptophyta</taxon>
        <taxon>Embryophyta</taxon>
        <taxon>Tracheophyta</taxon>
        <taxon>Spermatophyta</taxon>
        <taxon>Magnoliopsida</taxon>
        <taxon>eudicotyledons</taxon>
        <taxon>Gunneridae</taxon>
        <taxon>Pentapetalae</taxon>
        <taxon>rosids</taxon>
        <taxon>malvids</taxon>
        <taxon>Sapindales</taxon>
        <taxon>Rutaceae</taxon>
        <taxon>Aurantioideae</taxon>
        <taxon>Citrus</taxon>
    </lineage>
</organism>
<dbReference type="Proteomes" id="UP000829398">
    <property type="component" value="Chromosome 1"/>
</dbReference>
<gene>
    <name evidence="1" type="ORF">KPL71_000767</name>
</gene>
<evidence type="ECO:0000313" key="2">
    <source>
        <dbReference type="Proteomes" id="UP000829398"/>
    </source>
</evidence>
<proteinExistence type="predicted"/>